<dbReference type="InterPro" id="IPR050767">
    <property type="entry name" value="Sel1_AlgK"/>
</dbReference>
<sequence length="269" mass="30079">MQYYGHGVEKNVENALKYLHQAANRQHREAQFTLGMLYFQGKGITQYRCRDKIAWTLVPQNNAIAFSYLKPSADAGNADAQWMLGTLFNHGNGVPLNLQKATELFTASMHGGNARGTFHLGTFFMPQGFVSTMGIGTMHEYGRHVARDFTRAAALYASAATQDVPEAAFYLGLMYMDGRGVEKHYDLAMINFKKASDLGFASAKYYIGLLYVSGTTIVDYHQALNWFEQAALSNDPAISKKAFKAAKQLKTLLEQVDQHQKDVYAQYVK</sequence>
<dbReference type="SUPFAM" id="SSF81901">
    <property type="entry name" value="HCP-like"/>
    <property type="match status" value="2"/>
</dbReference>
<dbReference type="SMART" id="SM00671">
    <property type="entry name" value="SEL1"/>
    <property type="match status" value="6"/>
</dbReference>
<evidence type="ECO:0000313" key="2">
    <source>
        <dbReference type="EMBL" id="OQS02547.1"/>
    </source>
</evidence>
<name>A0A1V9ZX24_9STRA</name>
<dbReference type="InterPro" id="IPR006597">
    <property type="entry name" value="Sel1-like"/>
</dbReference>
<organism evidence="2 3">
    <name type="scientific">Thraustotheca clavata</name>
    <dbReference type="NCBI Taxonomy" id="74557"/>
    <lineage>
        <taxon>Eukaryota</taxon>
        <taxon>Sar</taxon>
        <taxon>Stramenopiles</taxon>
        <taxon>Oomycota</taxon>
        <taxon>Saprolegniomycetes</taxon>
        <taxon>Saprolegniales</taxon>
        <taxon>Achlyaceae</taxon>
        <taxon>Thraustotheca</taxon>
    </lineage>
</organism>
<comment type="caution">
    <text evidence="2">The sequence shown here is derived from an EMBL/GenBank/DDBJ whole genome shotgun (WGS) entry which is preliminary data.</text>
</comment>
<dbReference type="AlphaFoldDB" id="A0A1V9ZX24"/>
<comment type="similarity">
    <text evidence="1">Belongs to the sel-1 family.</text>
</comment>
<dbReference type="STRING" id="74557.A0A1V9ZX24"/>
<dbReference type="Proteomes" id="UP000243217">
    <property type="component" value="Unassembled WGS sequence"/>
</dbReference>
<reference evidence="2 3" key="1">
    <citation type="journal article" date="2014" name="Genome Biol. Evol.">
        <title>The secreted proteins of Achlya hypogyna and Thraustotheca clavata identify the ancestral oomycete secretome and reveal gene acquisitions by horizontal gene transfer.</title>
        <authorList>
            <person name="Misner I."/>
            <person name="Blouin N."/>
            <person name="Leonard G."/>
            <person name="Richards T.A."/>
            <person name="Lane C.E."/>
        </authorList>
    </citation>
    <scope>NUCLEOTIDE SEQUENCE [LARGE SCALE GENOMIC DNA]</scope>
    <source>
        <strain evidence="2 3">ATCC 34112</strain>
    </source>
</reference>
<proteinExistence type="inferred from homology"/>
<protein>
    <submittedName>
        <fullName evidence="2">Uncharacterized protein</fullName>
    </submittedName>
</protein>
<evidence type="ECO:0000313" key="3">
    <source>
        <dbReference type="Proteomes" id="UP000243217"/>
    </source>
</evidence>
<dbReference type="GO" id="GO:0005789">
    <property type="term" value="C:endoplasmic reticulum membrane"/>
    <property type="evidence" value="ECO:0007669"/>
    <property type="project" value="TreeGrafter"/>
</dbReference>
<dbReference type="EMBL" id="JNBS01001115">
    <property type="protein sequence ID" value="OQS02547.1"/>
    <property type="molecule type" value="Genomic_DNA"/>
</dbReference>
<dbReference type="PANTHER" id="PTHR11102:SF147">
    <property type="entry name" value="SEL1L ADAPTOR SUBUNIT OF ERAD E3 UBIQUITIN LIGASE"/>
    <property type="match status" value="1"/>
</dbReference>
<evidence type="ECO:0000256" key="1">
    <source>
        <dbReference type="ARBA" id="ARBA00038101"/>
    </source>
</evidence>
<gene>
    <name evidence="2" type="ORF">THRCLA_21396</name>
</gene>
<dbReference type="PANTHER" id="PTHR11102">
    <property type="entry name" value="SEL-1-LIKE PROTEIN"/>
    <property type="match status" value="1"/>
</dbReference>
<accession>A0A1V9ZX24</accession>
<dbReference type="Pfam" id="PF08238">
    <property type="entry name" value="Sel1"/>
    <property type="match status" value="7"/>
</dbReference>
<dbReference type="InterPro" id="IPR011990">
    <property type="entry name" value="TPR-like_helical_dom_sf"/>
</dbReference>
<dbReference type="GO" id="GO:0036503">
    <property type="term" value="P:ERAD pathway"/>
    <property type="evidence" value="ECO:0007669"/>
    <property type="project" value="TreeGrafter"/>
</dbReference>
<keyword evidence="3" id="KW-1185">Reference proteome</keyword>
<dbReference type="Gene3D" id="1.25.40.10">
    <property type="entry name" value="Tetratricopeptide repeat domain"/>
    <property type="match status" value="2"/>
</dbReference>
<dbReference type="OrthoDB" id="2247385at2759"/>